<protein>
    <recommendedName>
        <fullName evidence="2">EF-hand domain-containing protein</fullName>
    </recommendedName>
</protein>
<dbReference type="PROSITE" id="PS50222">
    <property type="entry name" value="EF_HAND_2"/>
    <property type="match status" value="1"/>
</dbReference>
<dbReference type="Pfam" id="PF13499">
    <property type="entry name" value="EF-hand_7"/>
    <property type="match status" value="1"/>
</dbReference>
<dbReference type="SUPFAM" id="SSF47473">
    <property type="entry name" value="EF-hand"/>
    <property type="match status" value="1"/>
</dbReference>
<proteinExistence type="predicted"/>
<dbReference type="AlphaFoldDB" id="A0AA88H764"/>
<evidence type="ECO:0000259" key="2">
    <source>
        <dbReference type="PROSITE" id="PS50222"/>
    </source>
</evidence>
<comment type="caution">
    <text evidence="3">The sequence shown here is derived from an EMBL/GenBank/DDBJ whole genome shotgun (WGS) entry which is preliminary data.</text>
</comment>
<dbReference type="InterPro" id="IPR002048">
    <property type="entry name" value="EF_hand_dom"/>
</dbReference>
<evidence type="ECO:0000313" key="4">
    <source>
        <dbReference type="Proteomes" id="UP001187531"/>
    </source>
</evidence>
<dbReference type="GO" id="GO:0016460">
    <property type="term" value="C:myosin II complex"/>
    <property type="evidence" value="ECO:0007669"/>
    <property type="project" value="TreeGrafter"/>
</dbReference>
<dbReference type="GO" id="GO:0005509">
    <property type="term" value="F:calcium ion binding"/>
    <property type="evidence" value="ECO:0007669"/>
    <property type="project" value="InterPro"/>
</dbReference>
<dbReference type="Gene3D" id="1.10.238.10">
    <property type="entry name" value="EF-hand"/>
    <property type="match status" value="2"/>
</dbReference>
<dbReference type="InterPro" id="IPR050230">
    <property type="entry name" value="CALM/Myosin/TropC-like"/>
</dbReference>
<dbReference type="InterPro" id="IPR011992">
    <property type="entry name" value="EF-hand-dom_pair"/>
</dbReference>
<accession>A0AA88H764</accession>
<reference evidence="3" key="1">
    <citation type="submission" date="2023-07" db="EMBL/GenBank/DDBJ databases">
        <title>Chromosome-level genome assembly of Artemia franciscana.</title>
        <authorList>
            <person name="Jo E."/>
        </authorList>
    </citation>
    <scope>NUCLEOTIDE SEQUENCE</scope>
    <source>
        <tissue evidence="3">Whole body</tissue>
    </source>
</reference>
<dbReference type="FunFam" id="1.10.238.10:FF:000001">
    <property type="entry name" value="Calmodulin 1"/>
    <property type="match status" value="1"/>
</dbReference>
<feature type="domain" description="EF-hand" evidence="2">
    <location>
        <begin position="76"/>
        <end position="111"/>
    </location>
</feature>
<sequence length="149" mass="17531">MARHFKEKDIDEFRECFYLYARSGQIKSLDELSLIMRSVKMCPTVQEMKQYLKNKGGKLNFADFLEVAHIQTQKENVAKEIRAAFLANDTRRTGLIPASELRHILQGWGEKLSRREVDQIFRECNISSNTMVKYEEFCKIVLEPIPDYY</sequence>
<dbReference type="Proteomes" id="UP001187531">
    <property type="component" value="Unassembled WGS sequence"/>
</dbReference>
<name>A0AA88H764_ARTSF</name>
<dbReference type="PANTHER" id="PTHR23048">
    <property type="entry name" value="MYOSIN LIGHT CHAIN 1, 3"/>
    <property type="match status" value="1"/>
</dbReference>
<organism evidence="3 4">
    <name type="scientific">Artemia franciscana</name>
    <name type="common">Brine shrimp</name>
    <name type="synonym">Artemia sanfranciscana</name>
    <dbReference type="NCBI Taxonomy" id="6661"/>
    <lineage>
        <taxon>Eukaryota</taxon>
        <taxon>Metazoa</taxon>
        <taxon>Ecdysozoa</taxon>
        <taxon>Arthropoda</taxon>
        <taxon>Crustacea</taxon>
        <taxon>Branchiopoda</taxon>
        <taxon>Anostraca</taxon>
        <taxon>Artemiidae</taxon>
        <taxon>Artemia</taxon>
    </lineage>
</organism>
<dbReference type="EMBL" id="JAVRJZ010000109">
    <property type="protein sequence ID" value="KAK2703248.1"/>
    <property type="molecule type" value="Genomic_DNA"/>
</dbReference>
<keyword evidence="1" id="KW-0677">Repeat</keyword>
<keyword evidence="4" id="KW-1185">Reference proteome</keyword>
<evidence type="ECO:0000313" key="3">
    <source>
        <dbReference type="EMBL" id="KAK2703248.1"/>
    </source>
</evidence>
<evidence type="ECO:0000256" key="1">
    <source>
        <dbReference type="ARBA" id="ARBA00022737"/>
    </source>
</evidence>
<dbReference type="PANTHER" id="PTHR23048:SF0">
    <property type="entry name" value="CALMODULIN LIKE 3"/>
    <property type="match status" value="1"/>
</dbReference>
<gene>
    <name evidence="3" type="ORF">QYM36_018236</name>
</gene>